<gene>
    <name evidence="1" type="ORF">BSL78_16057</name>
</gene>
<dbReference type="OrthoDB" id="10066002at2759"/>
<keyword evidence="2" id="KW-1185">Reference proteome</keyword>
<dbReference type="PANTHER" id="PTHR31025">
    <property type="entry name" value="SI:CH211-196P9.1-RELATED"/>
    <property type="match status" value="1"/>
</dbReference>
<dbReference type="PANTHER" id="PTHR31025:SF9">
    <property type="entry name" value="SI:DKEY-286J15.1"/>
    <property type="match status" value="1"/>
</dbReference>
<comment type="caution">
    <text evidence="1">The sequence shown here is derived from an EMBL/GenBank/DDBJ whole genome shotgun (WGS) entry which is preliminary data.</text>
</comment>
<dbReference type="Proteomes" id="UP000230750">
    <property type="component" value="Unassembled WGS sequence"/>
</dbReference>
<accession>A0A2G8KGG3</accession>
<name>A0A2G8KGG3_STIJA</name>
<organism evidence="1 2">
    <name type="scientific">Stichopus japonicus</name>
    <name type="common">Sea cucumber</name>
    <dbReference type="NCBI Taxonomy" id="307972"/>
    <lineage>
        <taxon>Eukaryota</taxon>
        <taxon>Metazoa</taxon>
        <taxon>Echinodermata</taxon>
        <taxon>Eleutherozoa</taxon>
        <taxon>Echinozoa</taxon>
        <taxon>Holothuroidea</taxon>
        <taxon>Aspidochirotacea</taxon>
        <taxon>Aspidochirotida</taxon>
        <taxon>Stichopodidae</taxon>
        <taxon>Apostichopus</taxon>
    </lineage>
</organism>
<sequence>MDEGLLSHKYRIQAVRMFVSHLIEQFGDRPTSHVKEALARSIVNEFPKLKGEDGDGYEAWYTSSIGQHAATGQLLLTFPDDIEPAAIEAMVQWMKHNKEPLGKVREYHQKTAKSRLMWIRENPEGVAIFAKYPRLLDTSGLINLDFEVIKPKCGTNCSCYGHLQSLGTYCIMLTSKMIGLDTWGLFKTAVNYQVHLGKLTDDKIMDETGKELAFSSRAGTSIGETRHSSDYNPTLLLEPPFYVPI</sequence>
<dbReference type="AlphaFoldDB" id="A0A2G8KGG3"/>
<protein>
    <submittedName>
        <fullName evidence="1">Uncharacterized protein</fullName>
    </submittedName>
</protein>
<evidence type="ECO:0000313" key="2">
    <source>
        <dbReference type="Proteomes" id="UP000230750"/>
    </source>
</evidence>
<proteinExistence type="predicted"/>
<dbReference type="EMBL" id="MRZV01000603">
    <property type="protein sequence ID" value="PIK47087.1"/>
    <property type="molecule type" value="Genomic_DNA"/>
</dbReference>
<reference evidence="1 2" key="1">
    <citation type="journal article" date="2017" name="PLoS Biol.">
        <title>The sea cucumber genome provides insights into morphological evolution and visceral regeneration.</title>
        <authorList>
            <person name="Zhang X."/>
            <person name="Sun L."/>
            <person name="Yuan J."/>
            <person name="Sun Y."/>
            <person name="Gao Y."/>
            <person name="Zhang L."/>
            <person name="Li S."/>
            <person name="Dai H."/>
            <person name="Hamel J.F."/>
            <person name="Liu C."/>
            <person name="Yu Y."/>
            <person name="Liu S."/>
            <person name="Lin W."/>
            <person name="Guo K."/>
            <person name="Jin S."/>
            <person name="Xu P."/>
            <person name="Storey K.B."/>
            <person name="Huan P."/>
            <person name="Zhang T."/>
            <person name="Zhou Y."/>
            <person name="Zhang J."/>
            <person name="Lin C."/>
            <person name="Li X."/>
            <person name="Xing L."/>
            <person name="Huo D."/>
            <person name="Sun M."/>
            <person name="Wang L."/>
            <person name="Mercier A."/>
            <person name="Li F."/>
            <person name="Yang H."/>
            <person name="Xiang J."/>
        </authorList>
    </citation>
    <scope>NUCLEOTIDE SEQUENCE [LARGE SCALE GENOMIC DNA]</scope>
    <source>
        <strain evidence="1">Shaxun</strain>
        <tissue evidence="1">Muscle</tissue>
    </source>
</reference>
<evidence type="ECO:0000313" key="1">
    <source>
        <dbReference type="EMBL" id="PIK47087.1"/>
    </source>
</evidence>